<organism evidence="5 6">
    <name type="scientific">Candidatus Anaerostipes avistercoris</name>
    <dbReference type="NCBI Taxonomy" id="2838462"/>
    <lineage>
        <taxon>Bacteria</taxon>
        <taxon>Bacillati</taxon>
        <taxon>Bacillota</taxon>
        <taxon>Clostridia</taxon>
        <taxon>Lachnospirales</taxon>
        <taxon>Lachnospiraceae</taxon>
        <taxon>Anaerostipes</taxon>
    </lineage>
</organism>
<keyword evidence="1" id="KW-0805">Transcription regulation</keyword>
<proteinExistence type="predicted"/>
<gene>
    <name evidence="5" type="ORF">H9754_01880</name>
</gene>
<dbReference type="InterPro" id="IPR036390">
    <property type="entry name" value="WH_DNA-bd_sf"/>
</dbReference>
<comment type="caution">
    <text evidence="5">The sequence shown here is derived from an EMBL/GenBank/DDBJ whole genome shotgun (WGS) entry which is preliminary data.</text>
</comment>
<dbReference type="PANTHER" id="PTHR38445">
    <property type="entry name" value="HTH-TYPE TRANSCRIPTIONAL REPRESSOR YTRA"/>
    <property type="match status" value="1"/>
</dbReference>
<dbReference type="Pfam" id="PF00392">
    <property type="entry name" value="GntR"/>
    <property type="match status" value="1"/>
</dbReference>
<keyword evidence="3" id="KW-0804">Transcription</keyword>
<dbReference type="Gene3D" id="1.10.10.10">
    <property type="entry name" value="Winged helix-like DNA-binding domain superfamily/Winged helix DNA-binding domain"/>
    <property type="match status" value="1"/>
</dbReference>
<dbReference type="PANTHER" id="PTHR38445:SF10">
    <property type="entry name" value="GNTR-FAMILY TRANSCRIPTIONAL REGULATOR"/>
    <property type="match status" value="1"/>
</dbReference>
<name>A0A9D2PEG4_9FIRM</name>
<reference evidence="5" key="1">
    <citation type="journal article" date="2021" name="PeerJ">
        <title>Extensive microbial diversity within the chicken gut microbiome revealed by metagenomics and culture.</title>
        <authorList>
            <person name="Gilroy R."/>
            <person name="Ravi A."/>
            <person name="Getino M."/>
            <person name="Pursley I."/>
            <person name="Horton D.L."/>
            <person name="Alikhan N.F."/>
            <person name="Baker D."/>
            <person name="Gharbi K."/>
            <person name="Hall N."/>
            <person name="Watson M."/>
            <person name="Adriaenssens E.M."/>
            <person name="Foster-Nyarko E."/>
            <person name="Jarju S."/>
            <person name="Secka A."/>
            <person name="Antonio M."/>
            <person name="Oren A."/>
            <person name="Chaudhuri R.R."/>
            <person name="La Ragione R."/>
            <person name="Hildebrand F."/>
            <person name="Pallen M.J."/>
        </authorList>
    </citation>
    <scope>NUCLEOTIDE SEQUENCE</scope>
    <source>
        <strain evidence="5">ChiSjej3B21-8574</strain>
    </source>
</reference>
<evidence type="ECO:0000259" key="4">
    <source>
        <dbReference type="PROSITE" id="PS50949"/>
    </source>
</evidence>
<feature type="domain" description="HTH gntR-type" evidence="4">
    <location>
        <begin position="4"/>
        <end position="72"/>
    </location>
</feature>
<evidence type="ECO:0000313" key="6">
    <source>
        <dbReference type="Proteomes" id="UP000823904"/>
    </source>
</evidence>
<accession>A0A9D2PEG4</accession>
<evidence type="ECO:0000256" key="1">
    <source>
        <dbReference type="ARBA" id="ARBA00023015"/>
    </source>
</evidence>
<reference evidence="5" key="2">
    <citation type="submission" date="2021-04" db="EMBL/GenBank/DDBJ databases">
        <authorList>
            <person name="Gilroy R."/>
        </authorList>
    </citation>
    <scope>NUCLEOTIDE SEQUENCE</scope>
    <source>
        <strain evidence="5">ChiSjej3B21-8574</strain>
    </source>
</reference>
<keyword evidence="2" id="KW-0238">DNA-binding</keyword>
<dbReference type="PROSITE" id="PS50949">
    <property type="entry name" value="HTH_GNTR"/>
    <property type="match status" value="1"/>
</dbReference>
<dbReference type="GO" id="GO:0003700">
    <property type="term" value="F:DNA-binding transcription factor activity"/>
    <property type="evidence" value="ECO:0007669"/>
    <property type="project" value="InterPro"/>
</dbReference>
<dbReference type="SUPFAM" id="SSF46785">
    <property type="entry name" value="Winged helix' DNA-binding domain"/>
    <property type="match status" value="1"/>
</dbReference>
<dbReference type="InterPro" id="IPR036388">
    <property type="entry name" value="WH-like_DNA-bd_sf"/>
</dbReference>
<dbReference type="AlphaFoldDB" id="A0A9D2PEG4"/>
<evidence type="ECO:0000313" key="5">
    <source>
        <dbReference type="EMBL" id="HJC49326.1"/>
    </source>
</evidence>
<dbReference type="InterPro" id="IPR000524">
    <property type="entry name" value="Tscrpt_reg_HTH_GntR"/>
</dbReference>
<evidence type="ECO:0000256" key="3">
    <source>
        <dbReference type="ARBA" id="ARBA00023163"/>
    </source>
</evidence>
<evidence type="ECO:0000256" key="2">
    <source>
        <dbReference type="ARBA" id="ARBA00023125"/>
    </source>
</evidence>
<dbReference type="GO" id="GO:0003677">
    <property type="term" value="F:DNA binding"/>
    <property type="evidence" value="ECO:0007669"/>
    <property type="project" value="UniProtKB-KW"/>
</dbReference>
<dbReference type="EMBL" id="DWWD01000010">
    <property type="protein sequence ID" value="HJC49326.1"/>
    <property type="molecule type" value="Genomic_DNA"/>
</dbReference>
<protein>
    <submittedName>
        <fullName evidence="5">GntR family transcriptional regulator</fullName>
    </submittedName>
</protein>
<dbReference type="Proteomes" id="UP000823904">
    <property type="component" value="Unassembled WGS sequence"/>
</dbReference>
<sequence>MNGKCKYRDIACMIQSDIFSGKFKENMMLPSIREYADKYSVATNTISQALHFLRDCNIIYSYRTKGYCVAENIEEKREILANELIKNLITDIQRIGLTPHELLKLITDMI</sequence>